<dbReference type="Pfam" id="PF07719">
    <property type="entry name" value="TPR_2"/>
    <property type="match status" value="1"/>
</dbReference>
<keyword evidence="6" id="KW-1185">Reference proteome</keyword>
<dbReference type="NCBIfam" id="TIGR02521">
    <property type="entry name" value="type_IV_pilW"/>
    <property type="match status" value="1"/>
</dbReference>
<keyword evidence="2 3" id="KW-0802">TPR repeat</keyword>
<evidence type="ECO:0000256" key="1">
    <source>
        <dbReference type="ARBA" id="ARBA00022737"/>
    </source>
</evidence>
<dbReference type="SUPFAM" id="SSF48452">
    <property type="entry name" value="TPR-like"/>
    <property type="match status" value="1"/>
</dbReference>
<dbReference type="InterPro" id="IPR013360">
    <property type="entry name" value="Pilus_4_PilW"/>
</dbReference>
<dbReference type="InterPro" id="IPR019734">
    <property type="entry name" value="TPR_rpt"/>
</dbReference>
<dbReference type="SMART" id="SM00028">
    <property type="entry name" value="TPR"/>
    <property type="match status" value="3"/>
</dbReference>
<dbReference type="AlphaFoldDB" id="A0AA43Q781"/>
<sequence>MQLEASKKLNRFTPVLLAVMLVACGSASNAKYDDAGDIHLQLGVRYLSMNKLELAKENLLLALKNNSDNAPAHNALAFLYEKLNQPDKAKDHYETALNLTPDDLAVKNNLGRFLCEHGELEDGMALLSEAGSNPLNDRQWLALTNAGRCQLGMGQKQQAENYLRQALQFNKTYAPALAEMQKMAYEKSDFWAAKGFLQRYLGVAEHTSETLWFAAQAERALGNKELSKQYKNLLLEKFPLSTEAKKILELNGF</sequence>
<feature type="repeat" description="TPR" evidence="3">
    <location>
        <begin position="70"/>
        <end position="103"/>
    </location>
</feature>
<dbReference type="Gene3D" id="1.25.40.10">
    <property type="entry name" value="Tetratricopeptide repeat domain"/>
    <property type="match status" value="1"/>
</dbReference>
<protein>
    <submittedName>
        <fullName evidence="5">Type IV pilus biogenesis/stability protein PilW</fullName>
    </submittedName>
</protein>
<dbReference type="Proteomes" id="UP001160519">
    <property type="component" value="Unassembled WGS sequence"/>
</dbReference>
<keyword evidence="1" id="KW-0677">Repeat</keyword>
<evidence type="ECO:0000313" key="5">
    <source>
        <dbReference type="EMBL" id="MDI1231019.1"/>
    </source>
</evidence>
<accession>A0AA43Q781</accession>
<dbReference type="InterPro" id="IPR028796">
    <property type="entry name" value="BBS8"/>
</dbReference>
<dbReference type="Pfam" id="PF13181">
    <property type="entry name" value="TPR_8"/>
    <property type="match status" value="1"/>
</dbReference>
<dbReference type="PANTHER" id="PTHR44177:SF1">
    <property type="entry name" value="TETRATRICOPEPTIDE REPEAT PROTEIN 8"/>
    <property type="match status" value="1"/>
</dbReference>
<name>A0AA43Q781_9GAMM</name>
<dbReference type="EMBL" id="JAQSDF010000019">
    <property type="protein sequence ID" value="MDI1231019.1"/>
    <property type="molecule type" value="Genomic_DNA"/>
</dbReference>
<organism evidence="5 6">
    <name type="scientific">Candidatus Methylobacter titanis</name>
    <dbReference type="NCBI Taxonomy" id="3053457"/>
    <lineage>
        <taxon>Bacteria</taxon>
        <taxon>Pseudomonadati</taxon>
        <taxon>Pseudomonadota</taxon>
        <taxon>Gammaproteobacteria</taxon>
        <taxon>Methylococcales</taxon>
        <taxon>Methylococcaceae</taxon>
        <taxon>Methylobacter</taxon>
    </lineage>
</organism>
<dbReference type="InterPro" id="IPR013105">
    <property type="entry name" value="TPR_2"/>
</dbReference>
<comment type="caution">
    <text evidence="5">The sequence shown here is derived from an EMBL/GenBank/DDBJ whole genome shotgun (WGS) entry which is preliminary data.</text>
</comment>
<evidence type="ECO:0000256" key="4">
    <source>
        <dbReference type="SAM" id="SignalP"/>
    </source>
</evidence>
<feature type="signal peptide" evidence="4">
    <location>
        <begin position="1"/>
        <end position="30"/>
    </location>
</feature>
<dbReference type="PANTHER" id="PTHR44177">
    <property type="entry name" value="TETRATRICOPEPTIDE REPEAT PROTEIN 8"/>
    <property type="match status" value="1"/>
</dbReference>
<evidence type="ECO:0000313" key="6">
    <source>
        <dbReference type="Proteomes" id="UP001160519"/>
    </source>
</evidence>
<gene>
    <name evidence="5" type="primary">pilW</name>
    <name evidence="5" type="ORF">PSU93_07720</name>
</gene>
<dbReference type="InterPro" id="IPR011990">
    <property type="entry name" value="TPR-like_helical_dom_sf"/>
</dbReference>
<feature type="chain" id="PRO_5041388839" evidence="4">
    <location>
        <begin position="31"/>
        <end position="253"/>
    </location>
</feature>
<proteinExistence type="predicted"/>
<dbReference type="PROSITE" id="PS51257">
    <property type="entry name" value="PROKAR_LIPOPROTEIN"/>
    <property type="match status" value="1"/>
</dbReference>
<evidence type="ECO:0000256" key="3">
    <source>
        <dbReference type="PROSITE-ProRule" id="PRU00339"/>
    </source>
</evidence>
<evidence type="ECO:0000256" key="2">
    <source>
        <dbReference type="ARBA" id="ARBA00022803"/>
    </source>
</evidence>
<keyword evidence="4" id="KW-0732">Signal</keyword>
<reference evidence="5" key="1">
    <citation type="submission" date="2023-01" db="EMBL/GenBank/DDBJ databases">
        <title>Biogeochemical cycle of methane in antarctic sediments.</title>
        <authorList>
            <person name="Roldan D.M."/>
            <person name="Menes R.J."/>
        </authorList>
    </citation>
    <scope>NUCLEOTIDE SEQUENCE [LARGE SCALE GENOMIC DNA]</scope>
    <source>
        <strain evidence="5">K-2018 MAG008</strain>
    </source>
</reference>
<dbReference type="PROSITE" id="PS50005">
    <property type="entry name" value="TPR"/>
    <property type="match status" value="1"/>
</dbReference>